<dbReference type="SUPFAM" id="SSF53041">
    <property type="entry name" value="Resolvase-like"/>
    <property type="match status" value="1"/>
</dbReference>
<feature type="domain" description="Recombinase" evidence="2">
    <location>
        <begin position="176"/>
        <end position="282"/>
    </location>
</feature>
<dbReference type="AlphaFoldDB" id="A0A554VEF8"/>
<dbReference type="Proteomes" id="UP000318833">
    <property type="component" value="Unassembled WGS sequence"/>
</dbReference>
<dbReference type="InterPro" id="IPR011109">
    <property type="entry name" value="DNA_bind_recombinase_dom"/>
</dbReference>
<organism evidence="3 4">
    <name type="scientific">Aquimarina algiphila</name>
    <dbReference type="NCBI Taxonomy" id="2047982"/>
    <lineage>
        <taxon>Bacteria</taxon>
        <taxon>Pseudomonadati</taxon>
        <taxon>Bacteroidota</taxon>
        <taxon>Flavobacteriia</taxon>
        <taxon>Flavobacteriales</taxon>
        <taxon>Flavobacteriaceae</taxon>
        <taxon>Aquimarina</taxon>
    </lineage>
</organism>
<dbReference type="Gene3D" id="3.40.50.1390">
    <property type="entry name" value="Resolvase, N-terminal catalytic domain"/>
    <property type="match status" value="1"/>
</dbReference>
<dbReference type="GO" id="GO:0003677">
    <property type="term" value="F:DNA binding"/>
    <property type="evidence" value="ECO:0007669"/>
    <property type="project" value="InterPro"/>
</dbReference>
<accession>A0A554VEF8</accession>
<dbReference type="InterPro" id="IPR050639">
    <property type="entry name" value="SSR_resolvase"/>
</dbReference>
<dbReference type="PROSITE" id="PS51736">
    <property type="entry name" value="RECOMBINASES_3"/>
    <property type="match status" value="1"/>
</dbReference>
<dbReference type="EMBL" id="VLNR01000061">
    <property type="protein sequence ID" value="TSE05416.1"/>
    <property type="molecule type" value="Genomic_DNA"/>
</dbReference>
<dbReference type="InterPro" id="IPR036162">
    <property type="entry name" value="Resolvase-like_N_sf"/>
</dbReference>
<evidence type="ECO:0000313" key="4">
    <source>
        <dbReference type="Proteomes" id="UP000318833"/>
    </source>
</evidence>
<protein>
    <submittedName>
        <fullName evidence="3">Recombinase family protein</fullName>
    </submittedName>
</protein>
<dbReference type="RefSeq" id="WP_143918059.1">
    <property type="nucleotide sequence ID" value="NZ_CANMIK010000036.1"/>
</dbReference>
<reference evidence="3 4" key="1">
    <citation type="submission" date="2019-07" db="EMBL/GenBank/DDBJ databases">
        <title>The draft genome sequence of Aquimarina algiphila M91.</title>
        <authorList>
            <person name="Meng X."/>
        </authorList>
    </citation>
    <scope>NUCLEOTIDE SEQUENCE [LARGE SCALE GENOMIC DNA]</scope>
    <source>
        <strain evidence="3 4">M91</strain>
    </source>
</reference>
<feature type="domain" description="Resolvase/invertase-type recombinase catalytic" evidence="1">
    <location>
        <begin position="23"/>
        <end position="169"/>
    </location>
</feature>
<keyword evidence="4" id="KW-1185">Reference proteome</keyword>
<dbReference type="GO" id="GO:0000150">
    <property type="term" value="F:DNA strand exchange activity"/>
    <property type="evidence" value="ECO:0007669"/>
    <property type="project" value="InterPro"/>
</dbReference>
<name>A0A554VEF8_9FLAO</name>
<dbReference type="Pfam" id="PF07508">
    <property type="entry name" value="Recombinase"/>
    <property type="match status" value="1"/>
</dbReference>
<dbReference type="Gene3D" id="3.90.1750.20">
    <property type="entry name" value="Putative Large Serine Recombinase, Chain B, Domain 2"/>
    <property type="match status" value="1"/>
</dbReference>
<dbReference type="PROSITE" id="PS51737">
    <property type="entry name" value="RECOMBINASE_DNA_BIND"/>
    <property type="match status" value="1"/>
</dbReference>
<dbReference type="PANTHER" id="PTHR30461:SF23">
    <property type="entry name" value="DNA RECOMBINASE-RELATED"/>
    <property type="match status" value="1"/>
</dbReference>
<dbReference type="InterPro" id="IPR038109">
    <property type="entry name" value="DNA_bind_recomb_sf"/>
</dbReference>
<evidence type="ECO:0000259" key="1">
    <source>
        <dbReference type="PROSITE" id="PS51736"/>
    </source>
</evidence>
<sequence length="529" mass="61180">MSTLEQFQDFAKKNKQQIISNNKAVIYTRVSDIKQKDNTSLETQKEICTQFALRKGLDVLHYFGGTNESAKTDERKHYKAMLKWVRQKKIGHIIVYSFERYSRTGGNAINTIDLLKVKGVNVLSATQDIDPNTPTGYFMQSFQLLYGRYDNDIRRQKTVQGMRKRLLDGYYMGVAPLGYKNTRNEQNIPIIVPNEDAKFIRKAFMWKAQENIPNADIVERLEMQGLKIYRQRLTEIFRNPIYCGLISHGLLQGKVVQGNHDPIISKNIFLKVNGIQSKNHQNYRHNPENENLPLKGFAKCTSCKSPLTGFLVKKKGIHYYKCKTIGCSCTKNTKLLHEQFEKILSHFEIDKKMIAPLKKQLQFTFQYYFKSKKDDTAALKHNLKGLLEKIEKIEERYVFGEIDTHLYQKFTKKLNVEKEQIEEEIKTNSLKSSNLDFYIDICMKLFSNLNKLWKLSSYNEKQRLQKMLFPNGILYSKEKDKVQTLEINPVMALLSSLSMNYTKNKSGQNLALASLSAVVTSAGFKPATS</sequence>
<dbReference type="OrthoDB" id="9815006at2"/>
<dbReference type="Pfam" id="PF00239">
    <property type="entry name" value="Resolvase"/>
    <property type="match status" value="1"/>
</dbReference>
<dbReference type="PANTHER" id="PTHR30461">
    <property type="entry name" value="DNA-INVERTASE FROM LAMBDOID PROPHAGE"/>
    <property type="match status" value="1"/>
</dbReference>
<dbReference type="InterPro" id="IPR006119">
    <property type="entry name" value="Resolv_N"/>
</dbReference>
<dbReference type="SMART" id="SM00857">
    <property type="entry name" value="Resolvase"/>
    <property type="match status" value="1"/>
</dbReference>
<comment type="caution">
    <text evidence="3">The sequence shown here is derived from an EMBL/GenBank/DDBJ whole genome shotgun (WGS) entry which is preliminary data.</text>
</comment>
<proteinExistence type="predicted"/>
<gene>
    <name evidence="3" type="ORF">FOF46_22905</name>
</gene>
<dbReference type="CDD" id="cd00338">
    <property type="entry name" value="Ser_Recombinase"/>
    <property type="match status" value="1"/>
</dbReference>
<evidence type="ECO:0000313" key="3">
    <source>
        <dbReference type="EMBL" id="TSE05416.1"/>
    </source>
</evidence>
<evidence type="ECO:0000259" key="2">
    <source>
        <dbReference type="PROSITE" id="PS51737"/>
    </source>
</evidence>